<dbReference type="PANTHER" id="PTHR39087:SF2">
    <property type="entry name" value="UPF0104 MEMBRANE PROTEIN MJ1595"/>
    <property type="match status" value="1"/>
</dbReference>
<evidence type="ECO:0000256" key="3">
    <source>
        <dbReference type="ARBA" id="ARBA00022692"/>
    </source>
</evidence>
<evidence type="ECO:0000256" key="5">
    <source>
        <dbReference type="ARBA" id="ARBA00023136"/>
    </source>
</evidence>
<keyword evidence="2" id="KW-1003">Cell membrane</keyword>
<reference evidence="7" key="1">
    <citation type="journal article" date="2012" name="PLoS ONE">
        <title>Gene sets for utilization of primary and secondary nutrition supplies in the distal gut of endangered iberian lynx.</title>
        <authorList>
            <person name="Alcaide M."/>
            <person name="Messina E."/>
            <person name="Richter M."/>
            <person name="Bargiela R."/>
            <person name="Peplies J."/>
            <person name="Huws S.A."/>
            <person name="Newbold C.J."/>
            <person name="Golyshin P.N."/>
            <person name="Simon M.A."/>
            <person name="Lopez G."/>
            <person name="Yakimov M.M."/>
            <person name="Ferrer M."/>
        </authorList>
    </citation>
    <scope>NUCLEOTIDE SEQUENCE</scope>
</reference>
<dbReference type="EMBL" id="AMCI01001636">
    <property type="protein sequence ID" value="EJX04945.1"/>
    <property type="molecule type" value="Genomic_DNA"/>
</dbReference>
<feature type="transmembrane region" description="Helical" evidence="6">
    <location>
        <begin position="265"/>
        <end position="292"/>
    </location>
</feature>
<keyword evidence="3 6" id="KW-0812">Transmembrane</keyword>
<dbReference type="InterPro" id="IPR022791">
    <property type="entry name" value="L-PG_synthase/AglD"/>
</dbReference>
<keyword evidence="5 6" id="KW-0472">Membrane</keyword>
<dbReference type="Pfam" id="PF03706">
    <property type="entry name" value="LPG_synthase_TM"/>
    <property type="match status" value="1"/>
</dbReference>
<sequence>MCLQGYGLWNDEAWTTVARSVATVLLPLLTLAWALDYLCSARSYQLVVNHSSSDLRLPFRKAYKLTLTGSAFGAVTPFGLGGGPYRVMELSRYIGAPRAMSAVVVDCLLQLFSLFLLWLVALGGFAFGYADRMSRPLSLLFISLAIGLTFALGFLFHGFRKGLLDRLYRGVLLHLPFCHRFFEKCYHRCSDVMIEVDQCIARLYAAPRVFWKVMGYQFLSCLGEILEILLLLWLLGVDLSFAEALLILAFSSLLGYLFPLLPASLAVSCGGLACAATFLEITNWSIATLAVFYMRLREWCWIALGIGLLKVGNARLMR</sequence>
<dbReference type="AlphaFoldDB" id="J9GWD7"/>
<organism evidence="7">
    <name type="scientific">gut metagenome</name>
    <dbReference type="NCBI Taxonomy" id="749906"/>
    <lineage>
        <taxon>unclassified sequences</taxon>
        <taxon>metagenomes</taxon>
        <taxon>organismal metagenomes</taxon>
    </lineage>
</organism>
<feature type="transmembrane region" description="Helical" evidence="6">
    <location>
        <begin position="139"/>
        <end position="159"/>
    </location>
</feature>
<feature type="transmembrane region" description="Helical" evidence="6">
    <location>
        <begin position="100"/>
        <end position="127"/>
    </location>
</feature>
<comment type="caution">
    <text evidence="7">The sequence shown here is derived from an EMBL/GenBank/DDBJ whole genome shotgun (WGS) entry which is preliminary data.</text>
</comment>
<name>J9GWD7_9ZZZZ</name>
<protein>
    <submittedName>
        <fullName evidence="7">Transmembrane protein</fullName>
    </submittedName>
</protein>
<feature type="transmembrane region" description="Helical" evidence="6">
    <location>
        <begin position="241"/>
        <end position="259"/>
    </location>
</feature>
<evidence type="ECO:0000256" key="1">
    <source>
        <dbReference type="ARBA" id="ARBA00004651"/>
    </source>
</evidence>
<dbReference type="GO" id="GO:0005886">
    <property type="term" value="C:plasma membrane"/>
    <property type="evidence" value="ECO:0007669"/>
    <property type="project" value="UniProtKB-SubCell"/>
</dbReference>
<evidence type="ECO:0000313" key="7">
    <source>
        <dbReference type="EMBL" id="EJX04945.1"/>
    </source>
</evidence>
<feature type="transmembrane region" description="Helical" evidence="6">
    <location>
        <begin position="214"/>
        <end position="234"/>
    </location>
</feature>
<comment type="subcellular location">
    <subcellularLocation>
        <location evidence="1">Cell membrane</location>
        <topology evidence="1">Multi-pass membrane protein</topology>
    </subcellularLocation>
</comment>
<evidence type="ECO:0000256" key="6">
    <source>
        <dbReference type="SAM" id="Phobius"/>
    </source>
</evidence>
<keyword evidence="4 6" id="KW-1133">Transmembrane helix</keyword>
<gene>
    <name evidence="7" type="ORF">EVA_06952</name>
</gene>
<feature type="transmembrane region" description="Helical" evidence="6">
    <location>
        <begin position="62"/>
        <end position="80"/>
    </location>
</feature>
<dbReference type="PANTHER" id="PTHR39087">
    <property type="entry name" value="UPF0104 MEMBRANE PROTEIN MJ1595"/>
    <property type="match status" value="1"/>
</dbReference>
<proteinExistence type="predicted"/>
<accession>J9GWD7</accession>
<evidence type="ECO:0000256" key="2">
    <source>
        <dbReference type="ARBA" id="ARBA00022475"/>
    </source>
</evidence>
<feature type="transmembrane region" description="Helical" evidence="6">
    <location>
        <begin position="20"/>
        <end position="41"/>
    </location>
</feature>
<evidence type="ECO:0000256" key="4">
    <source>
        <dbReference type="ARBA" id="ARBA00022989"/>
    </source>
</evidence>